<feature type="transmembrane region" description="Helical" evidence="1">
    <location>
        <begin position="843"/>
        <end position="861"/>
    </location>
</feature>
<feature type="transmembrane region" description="Helical" evidence="1">
    <location>
        <begin position="474"/>
        <end position="493"/>
    </location>
</feature>
<feature type="transmembrane region" description="Helical" evidence="1">
    <location>
        <begin position="1103"/>
        <end position="1123"/>
    </location>
</feature>
<dbReference type="Proteomes" id="UP000298347">
    <property type="component" value="Unassembled WGS sequence"/>
</dbReference>
<proteinExistence type="predicted"/>
<dbReference type="OrthoDB" id="1815069at2"/>
<protein>
    <recommendedName>
        <fullName evidence="4">DUF2157 domain-containing protein</fullName>
    </recommendedName>
</protein>
<accession>A0A4Z0GTR7</accession>
<feature type="transmembrane region" description="Helical" evidence="1">
    <location>
        <begin position="1135"/>
        <end position="1153"/>
    </location>
</feature>
<evidence type="ECO:0000313" key="2">
    <source>
        <dbReference type="EMBL" id="TGB00371.1"/>
    </source>
</evidence>
<organism evidence="2 3">
    <name type="scientific">Sporolactobacillus shoreae</name>
    <dbReference type="NCBI Taxonomy" id="1465501"/>
    <lineage>
        <taxon>Bacteria</taxon>
        <taxon>Bacillati</taxon>
        <taxon>Bacillota</taxon>
        <taxon>Bacilli</taxon>
        <taxon>Bacillales</taxon>
        <taxon>Sporolactobacillaceae</taxon>
        <taxon>Sporolactobacillus</taxon>
    </lineage>
</organism>
<feature type="transmembrane region" description="Helical" evidence="1">
    <location>
        <begin position="1050"/>
        <end position="1068"/>
    </location>
</feature>
<sequence length="1259" mass="143576">MDEREKRKQIFLIELKTLLKKGYITSHDEEMIRRAYEKYDTNLKNLQAEIATPGSGGKLEPVSAALKTADNAAQSNGQTGTNFNPTKRKLPVRTPLTKEQIRERNLTLILILGVSFLLLGGLILATTNWGSMNAFVKMMSILSVSILFLIMSYIARKLNIRQTAFAFTTLSALFLPIVVVCASYYQLLGSYLSLNGYGASLLGFIASSLFVLIYRWIAKRYVSRIFEGLSLLSVYGALCFAAYFVTHQLTAWLILINLAGMVWLAVLQFWLAARRSKFFEFSPKNEKILTQCIIGMNALLALIFWQSGISYITVTLILSGAFSWCIFKKLSRGYHAGYLFFYVLGFLQATFFANDYAERVSLWTILLILYTLFGEIVMQRISSTTWKRIYTNFNVASLCFWTLIITAYNTLINPLAYFPGNSFGISLLSLSVIDVLLIDLAKKHREPWFPYMAILNFYLIEVNAYIIYGFSLTAQLRTLMLISLLLYTSLYLSKQGAHLSEKYRVSLPILTGGVFFISLFSSFNLITNGEWALWGAAAWVILLLTCGLKTGIVRKWAGHSNPAWLGIVLIVLFPETWPTYVQLVLVSVALLIYRIVIQRTEYRSYHSTILYTSGSFYAIGLLDLISIMDHPNVPAFIILCFGSALSVIFTTSAQKAKALWQIFHGVFTGAALLYLAWLLEFHGISDTWIILFIEALALGSAAVSILLKQKKTPIPYAVYYWLAHTLMLPVITLTWISFMAEPAFPVVSAISAASYIYYTFKTKNSIFRSISGYYSSLLILGFLENIRSYWFITTISFWHCVPLTALIIFLFILRTNQAGRKTAFGPAMIFLGLSVITTFSDQFYWMIIPVAGFTWFAWKSIKIHQKYIFSHLVFSLIFLWWLRILYQLQLTDILIDALALTAAVELIVWFLFKEWRRILHLFILVTLSLSALAAVNTSWHAAFILDTLIGVTAVILLLIFMYLYRYKDWVFLPMVFLSLLLWGNFDTATFVWKTTAFLFASVSLLLLSLWQRTSVFQIQKKTIPFSINYELITSFIYLLAFYGFMANHALFLGKLSAACLSVTYCLLISRRSTSALESKLWLNGALILLLWPAAIALEKSPFPSFINNVLFLALLLLIISVSSRRLWNIIEKMPWIEWSAAGLVYLRLMLLALFTGGTWTLLTFAIVALVGTIIGFLLKYKAYFFVGIVALLISLLYNRRHIWIELPWWFYLVIGGFALITLASGVEWNRQDKIRRQRQGRPPRTTFLQRLKSYLSSWH</sequence>
<feature type="transmembrane region" description="Helical" evidence="1">
    <location>
        <begin position="311"/>
        <end position="327"/>
    </location>
</feature>
<feature type="transmembrane region" description="Helical" evidence="1">
    <location>
        <begin position="556"/>
        <end position="573"/>
    </location>
</feature>
<feature type="transmembrane region" description="Helical" evidence="1">
    <location>
        <begin position="658"/>
        <end position="677"/>
    </location>
</feature>
<evidence type="ECO:0000313" key="3">
    <source>
        <dbReference type="Proteomes" id="UP000298347"/>
    </source>
</evidence>
<feature type="transmembrane region" description="Helical" evidence="1">
    <location>
        <begin position="505"/>
        <end position="525"/>
    </location>
</feature>
<feature type="transmembrane region" description="Helical" evidence="1">
    <location>
        <begin position="941"/>
        <end position="962"/>
    </location>
</feature>
<feature type="transmembrane region" description="Helical" evidence="1">
    <location>
        <begin position="991"/>
        <end position="1010"/>
    </location>
</feature>
<feature type="transmembrane region" description="Helical" evidence="1">
    <location>
        <begin position="742"/>
        <end position="758"/>
    </location>
</feature>
<feature type="transmembrane region" description="Helical" evidence="1">
    <location>
        <begin position="1080"/>
        <end position="1097"/>
    </location>
</feature>
<feature type="transmembrane region" description="Helical" evidence="1">
    <location>
        <begin position="252"/>
        <end position="272"/>
    </location>
</feature>
<dbReference type="RefSeq" id="WP_135347017.1">
    <property type="nucleotide sequence ID" value="NZ_SRJD01000001.1"/>
</dbReference>
<feature type="transmembrane region" description="Helical" evidence="1">
    <location>
        <begin position="868"/>
        <end position="887"/>
    </location>
</feature>
<feature type="transmembrane region" description="Helical" evidence="1">
    <location>
        <begin position="106"/>
        <end position="129"/>
    </location>
</feature>
<feature type="transmembrane region" description="Helical" evidence="1">
    <location>
        <begin position="360"/>
        <end position="378"/>
    </location>
</feature>
<feature type="transmembrane region" description="Helical" evidence="1">
    <location>
        <begin position="135"/>
        <end position="155"/>
    </location>
</feature>
<feature type="transmembrane region" description="Helical" evidence="1">
    <location>
        <begin position="765"/>
        <end position="783"/>
    </location>
</feature>
<feature type="transmembrane region" description="Helical" evidence="1">
    <location>
        <begin position="448"/>
        <end position="468"/>
    </location>
</feature>
<reference evidence="2 3" key="1">
    <citation type="journal article" date="2015" name="Int. J. Syst. Evol. Microbiol.">
        <title>Sporolactobacillus shoreae sp. nov. and Sporolactobacillus spathodeae sp. nov., two spore-forming lactic acid bacteria isolated from tree barks in Thailand.</title>
        <authorList>
            <person name="Thamacharoensuk T."/>
            <person name="Kitahara M."/>
            <person name="Ohkuma M."/>
            <person name="Thongchul N."/>
            <person name="Tanasupawat S."/>
        </authorList>
    </citation>
    <scope>NUCLEOTIDE SEQUENCE [LARGE SCALE GENOMIC DNA]</scope>
    <source>
        <strain evidence="2 3">BK92</strain>
    </source>
</reference>
<feature type="transmembrane region" description="Helical" evidence="1">
    <location>
        <begin position="423"/>
        <end position="441"/>
    </location>
</feature>
<feature type="transmembrane region" description="Helical" evidence="1">
    <location>
        <begin position="579"/>
        <end position="597"/>
    </location>
</feature>
<comment type="caution">
    <text evidence="2">The sequence shown here is derived from an EMBL/GenBank/DDBJ whole genome shotgun (WGS) entry which is preliminary data.</text>
</comment>
<keyword evidence="1" id="KW-0472">Membrane</keyword>
<feature type="transmembrane region" description="Helical" evidence="1">
    <location>
        <begin position="820"/>
        <end position="837"/>
    </location>
</feature>
<feature type="transmembrane region" description="Helical" evidence="1">
    <location>
        <begin position="229"/>
        <end position="246"/>
    </location>
</feature>
<feature type="transmembrane region" description="Helical" evidence="1">
    <location>
        <begin position="390"/>
        <end position="411"/>
    </location>
</feature>
<feature type="transmembrane region" description="Helical" evidence="1">
    <location>
        <begin position="164"/>
        <end position="185"/>
    </location>
</feature>
<feature type="transmembrane region" description="Helical" evidence="1">
    <location>
        <begin position="1208"/>
        <end position="1228"/>
    </location>
</feature>
<feature type="transmembrane region" description="Helical" evidence="1">
    <location>
        <begin position="288"/>
        <end position="305"/>
    </location>
</feature>
<evidence type="ECO:0008006" key="4">
    <source>
        <dbReference type="Google" id="ProtNLM"/>
    </source>
</evidence>
<feature type="transmembrane region" description="Helical" evidence="1">
    <location>
        <begin position="689"/>
        <end position="707"/>
    </location>
</feature>
<keyword evidence="1" id="KW-0812">Transmembrane</keyword>
<dbReference type="EMBL" id="SRJD01000001">
    <property type="protein sequence ID" value="TGB00371.1"/>
    <property type="molecule type" value="Genomic_DNA"/>
</dbReference>
<feature type="transmembrane region" description="Helical" evidence="1">
    <location>
        <begin position="918"/>
        <end position="935"/>
    </location>
</feature>
<keyword evidence="1" id="KW-1133">Transmembrane helix</keyword>
<feature type="transmembrane region" description="Helical" evidence="1">
    <location>
        <begin position="1183"/>
        <end position="1202"/>
    </location>
</feature>
<feature type="transmembrane region" description="Helical" evidence="1">
    <location>
        <begin position="1022"/>
        <end position="1044"/>
    </location>
</feature>
<dbReference type="AlphaFoldDB" id="A0A4Z0GTR7"/>
<feature type="transmembrane region" description="Helical" evidence="1">
    <location>
        <begin position="633"/>
        <end position="651"/>
    </location>
</feature>
<feature type="transmembrane region" description="Helical" evidence="1">
    <location>
        <begin position="609"/>
        <end position="627"/>
    </location>
</feature>
<feature type="transmembrane region" description="Helical" evidence="1">
    <location>
        <begin position="789"/>
        <end position="813"/>
    </location>
</feature>
<feature type="transmembrane region" description="Helical" evidence="1">
    <location>
        <begin position="531"/>
        <end position="549"/>
    </location>
</feature>
<name>A0A4Z0GTR7_9BACL</name>
<feature type="transmembrane region" description="Helical" evidence="1">
    <location>
        <begin position="893"/>
        <end position="911"/>
    </location>
</feature>
<gene>
    <name evidence="2" type="ORF">E4665_01455</name>
</gene>
<feature type="transmembrane region" description="Helical" evidence="1">
    <location>
        <begin position="969"/>
        <end position="985"/>
    </location>
</feature>
<feature type="transmembrane region" description="Helical" evidence="1">
    <location>
        <begin position="1159"/>
        <end position="1178"/>
    </location>
</feature>
<feature type="transmembrane region" description="Helical" evidence="1">
    <location>
        <begin position="197"/>
        <end position="217"/>
    </location>
</feature>
<feature type="transmembrane region" description="Helical" evidence="1">
    <location>
        <begin position="334"/>
        <end position="354"/>
    </location>
</feature>
<keyword evidence="3" id="KW-1185">Reference proteome</keyword>
<evidence type="ECO:0000256" key="1">
    <source>
        <dbReference type="SAM" id="Phobius"/>
    </source>
</evidence>
<feature type="transmembrane region" description="Helical" evidence="1">
    <location>
        <begin position="719"/>
        <end position="736"/>
    </location>
</feature>